<reference evidence="1 2" key="1">
    <citation type="submission" date="2020-02" db="EMBL/GenBank/DDBJ databases">
        <title>Complete genome of Muricauda sp. 501str8.</title>
        <authorList>
            <person name="Dong B."/>
            <person name="Zhu S."/>
            <person name="Yang J."/>
            <person name="Chen J."/>
        </authorList>
    </citation>
    <scope>NUCLEOTIDE SEQUENCE [LARGE SCALE GENOMIC DNA]</scope>
    <source>
        <strain evidence="1 2">501str8</strain>
    </source>
</reference>
<dbReference type="EMBL" id="CP049616">
    <property type="protein sequence ID" value="QII43993.1"/>
    <property type="molecule type" value="Genomic_DNA"/>
</dbReference>
<dbReference type="RefSeq" id="WP_166247654.1">
    <property type="nucleotide sequence ID" value="NZ_CP049616.1"/>
</dbReference>
<dbReference type="Proteomes" id="UP000502928">
    <property type="component" value="Chromosome"/>
</dbReference>
<dbReference type="KEGG" id="mut:GVT53_04665"/>
<organism evidence="1 2">
    <name type="scientific">Flagellimonas oceani</name>
    <dbReference type="NCBI Taxonomy" id="2698672"/>
    <lineage>
        <taxon>Bacteria</taxon>
        <taxon>Pseudomonadati</taxon>
        <taxon>Bacteroidota</taxon>
        <taxon>Flavobacteriia</taxon>
        <taxon>Flavobacteriales</taxon>
        <taxon>Flavobacteriaceae</taxon>
        <taxon>Flagellimonas</taxon>
    </lineage>
</organism>
<evidence type="ECO:0000313" key="2">
    <source>
        <dbReference type="Proteomes" id="UP000502928"/>
    </source>
</evidence>
<evidence type="ECO:0000313" key="1">
    <source>
        <dbReference type="EMBL" id="QII43993.1"/>
    </source>
</evidence>
<name>A0A6G7IZG2_9FLAO</name>
<accession>A0A6G7IZG2</accession>
<evidence type="ECO:0008006" key="3">
    <source>
        <dbReference type="Google" id="ProtNLM"/>
    </source>
</evidence>
<keyword evidence="2" id="KW-1185">Reference proteome</keyword>
<protein>
    <recommendedName>
        <fullName evidence="3">Transcription elongation factor</fullName>
    </recommendedName>
</protein>
<dbReference type="AlphaFoldDB" id="A0A6G7IZG2"/>
<sequence length="157" mass="18040">MENWEHKLSLELKDKVIKALITRKKEKLTKLREQQVELIGNANLDDIDYQDLVESPREAMMAEMESNAGILDNLRQEIDSLELLNSSRLHRTVAKGALIRMNTGLYLIAVGEPKWNVEGIEVTGISMESPLFKKMEGNSAHTEFHLQNMEYFILEII</sequence>
<proteinExistence type="predicted"/>
<gene>
    <name evidence="1" type="ORF">GVT53_04665</name>
</gene>